<dbReference type="OrthoDB" id="381216at2759"/>
<comment type="caution">
    <text evidence="2">The sequence shown here is derived from an EMBL/GenBank/DDBJ whole genome shotgun (WGS) entry which is preliminary data.</text>
</comment>
<keyword evidence="1" id="KW-1133">Transmembrane helix</keyword>
<keyword evidence="1" id="KW-0472">Membrane</keyword>
<evidence type="ECO:0000313" key="3">
    <source>
        <dbReference type="Proteomes" id="UP000195521"/>
    </source>
</evidence>
<proteinExistence type="predicted"/>
<sequence>MKIKEKYISYKCKTFICTANFNFSYLLRIFFPHLKREEKNKIPIVESFDDIHEKLINAYKDIGVKIPDVCKEYVSLMNDDVFDIFEIFDKLYDDFKNLKQKKGDKCNYVEKCAKKYEELSEIDKKEYKNIVQEEIDNFKLIFHEYFSNEGTCKITNELMNYYLMKPSENAIKAEALLGDTASPVTWTNAGIIFIAIIIFIFMVHKVKNKFN</sequence>
<dbReference type="AlphaFoldDB" id="A0A1Y1JPC3"/>
<dbReference type="GeneID" id="39745097"/>
<name>A0A1Y1JPC3_PLAGO</name>
<evidence type="ECO:0000256" key="1">
    <source>
        <dbReference type="SAM" id="Phobius"/>
    </source>
</evidence>
<gene>
    <name evidence="2" type="ORF">PGO_002140</name>
</gene>
<keyword evidence="1" id="KW-0812">Transmembrane</keyword>
<keyword evidence="3" id="KW-1185">Reference proteome</keyword>
<accession>A0A1Y1JPC3</accession>
<feature type="transmembrane region" description="Helical" evidence="1">
    <location>
        <begin position="184"/>
        <end position="203"/>
    </location>
</feature>
<dbReference type="RefSeq" id="XP_028546878.1">
    <property type="nucleotide sequence ID" value="XM_028691077.1"/>
</dbReference>
<dbReference type="Proteomes" id="UP000195521">
    <property type="component" value="Unassembled WGS sequence"/>
</dbReference>
<dbReference type="EMBL" id="BDQF01000215">
    <property type="protein sequence ID" value="GAW84289.1"/>
    <property type="molecule type" value="Genomic_DNA"/>
</dbReference>
<reference evidence="3" key="1">
    <citation type="submission" date="2017-04" db="EMBL/GenBank/DDBJ databases">
        <title>Plasmodium gonderi genome.</title>
        <authorList>
            <person name="Arisue N."/>
            <person name="Honma H."/>
            <person name="Kawai S."/>
            <person name="Tougan T."/>
            <person name="Tanabe K."/>
            <person name="Horii T."/>
        </authorList>
    </citation>
    <scope>NUCLEOTIDE SEQUENCE [LARGE SCALE GENOMIC DNA]</scope>
    <source>
        <strain evidence="3">ATCC 30045</strain>
    </source>
</reference>
<evidence type="ECO:0000313" key="2">
    <source>
        <dbReference type="EMBL" id="GAW84289.1"/>
    </source>
</evidence>
<protein>
    <submittedName>
        <fullName evidence="2">Variable surface protein</fullName>
    </submittedName>
</protein>
<organism evidence="2 3">
    <name type="scientific">Plasmodium gonderi</name>
    <dbReference type="NCBI Taxonomy" id="77519"/>
    <lineage>
        <taxon>Eukaryota</taxon>
        <taxon>Sar</taxon>
        <taxon>Alveolata</taxon>
        <taxon>Apicomplexa</taxon>
        <taxon>Aconoidasida</taxon>
        <taxon>Haemosporida</taxon>
        <taxon>Plasmodiidae</taxon>
        <taxon>Plasmodium</taxon>
        <taxon>Plasmodium (Plasmodium)</taxon>
    </lineage>
</organism>